<dbReference type="OrthoDB" id="1822491at2"/>
<dbReference type="InterPro" id="IPR011010">
    <property type="entry name" value="DNA_brk_join_enz"/>
</dbReference>
<sequence length="416" mass="47117">MGHVQDRWYRPARDKETGKVLLNSRGKPVMEKTELYGIGLRYKVRYLNPDNEERSKSFPDRQKKKADDFLIEVESDKREGKYIDPRASKVKFRKQGASWLKSQSPDPATREILRSRLESQIYPVFGNMVFGQIKPSTIRDWVSDMDERGLSSNYQAVLFTTVVGVMDSAVDDKLIRENPCHAKTVRRPVGESPDIVVWEEKRVEDVRKGLPERFQITVPLGGGLGLRQGEILGFSPDDVDREAMVVHIRRQIKTVKGVMMFASPKGGRSRTIPLSPSMLAEIDDHEDRFPAVAITLPWQKADGERVTVRLLMTGENGRLYTGDLFTKVVWQGAFRKAGLIHRGRADGMHALRHFYASVLLARAVSIKELAEYLGHRDAGFTLRTYTHLVTSSHERARKAIDAVFGRPDTDDGLEAA</sequence>
<dbReference type="InterPro" id="IPR010998">
    <property type="entry name" value="Integrase_recombinase_N"/>
</dbReference>
<evidence type="ECO:0000256" key="4">
    <source>
        <dbReference type="PROSITE-ProRule" id="PRU01248"/>
    </source>
</evidence>
<dbReference type="CDD" id="cd01189">
    <property type="entry name" value="INT_ICEBs1_C_like"/>
    <property type="match status" value="1"/>
</dbReference>
<dbReference type="InterPro" id="IPR044068">
    <property type="entry name" value="CB"/>
</dbReference>
<keyword evidence="2 4" id="KW-0238">DNA-binding</keyword>
<gene>
    <name evidence="7" type="ORF">SAMN05421854_117101</name>
</gene>
<accession>A0A1I6A4K1</accession>
<dbReference type="GO" id="GO:0015074">
    <property type="term" value="P:DNA integration"/>
    <property type="evidence" value="ECO:0007669"/>
    <property type="project" value="InterPro"/>
</dbReference>
<dbReference type="STRING" id="112413.SAMN05421854_117101"/>
<dbReference type="Gene3D" id="1.10.150.130">
    <property type="match status" value="1"/>
</dbReference>
<proteinExistence type="inferred from homology"/>
<keyword evidence="3" id="KW-0233">DNA recombination</keyword>
<feature type="domain" description="Core-binding (CB)" evidence="6">
    <location>
        <begin position="90"/>
        <end position="170"/>
    </location>
</feature>
<dbReference type="PROSITE" id="PS51898">
    <property type="entry name" value="TYR_RECOMBINASE"/>
    <property type="match status" value="1"/>
</dbReference>
<evidence type="ECO:0000256" key="1">
    <source>
        <dbReference type="ARBA" id="ARBA00008857"/>
    </source>
</evidence>
<dbReference type="InterPro" id="IPR050090">
    <property type="entry name" value="Tyrosine_recombinase_XerCD"/>
</dbReference>
<dbReference type="SUPFAM" id="SSF56349">
    <property type="entry name" value="DNA breaking-rejoining enzymes"/>
    <property type="match status" value="1"/>
</dbReference>
<feature type="domain" description="Tyr recombinase" evidence="5">
    <location>
        <begin position="186"/>
        <end position="401"/>
    </location>
</feature>
<evidence type="ECO:0000313" key="8">
    <source>
        <dbReference type="Proteomes" id="UP000199137"/>
    </source>
</evidence>
<comment type="similarity">
    <text evidence="1">Belongs to the 'phage' integrase family.</text>
</comment>
<dbReference type="PANTHER" id="PTHR30349:SF64">
    <property type="entry name" value="PROPHAGE INTEGRASE INTD-RELATED"/>
    <property type="match status" value="1"/>
</dbReference>
<dbReference type="PANTHER" id="PTHR30349">
    <property type="entry name" value="PHAGE INTEGRASE-RELATED"/>
    <property type="match status" value="1"/>
</dbReference>
<dbReference type="GO" id="GO:0003677">
    <property type="term" value="F:DNA binding"/>
    <property type="evidence" value="ECO:0007669"/>
    <property type="project" value="UniProtKB-UniRule"/>
</dbReference>
<dbReference type="RefSeq" id="WP_093576633.1">
    <property type="nucleotide sequence ID" value="NZ_FOWC01000017.1"/>
</dbReference>
<dbReference type="InterPro" id="IPR002104">
    <property type="entry name" value="Integrase_catalytic"/>
</dbReference>
<evidence type="ECO:0000259" key="5">
    <source>
        <dbReference type="PROSITE" id="PS51898"/>
    </source>
</evidence>
<dbReference type="Gene3D" id="1.10.443.10">
    <property type="entry name" value="Intergrase catalytic core"/>
    <property type="match status" value="1"/>
</dbReference>
<evidence type="ECO:0000256" key="2">
    <source>
        <dbReference type="ARBA" id="ARBA00023125"/>
    </source>
</evidence>
<reference evidence="7 8" key="1">
    <citation type="submission" date="2016-10" db="EMBL/GenBank/DDBJ databases">
        <authorList>
            <person name="de Groot N.N."/>
        </authorList>
    </citation>
    <scope>NUCLEOTIDE SEQUENCE [LARGE SCALE GENOMIC DNA]</scope>
    <source>
        <strain evidence="7 8">DSM 44637</strain>
    </source>
</reference>
<dbReference type="InterPro" id="IPR013762">
    <property type="entry name" value="Integrase-like_cat_sf"/>
</dbReference>
<dbReference type="AlphaFoldDB" id="A0A1I6A4K1"/>
<protein>
    <submittedName>
        <fullName evidence="7">Site-specific recombinase XerD</fullName>
    </submittedName>
</protein>
<evidence type="ECO:0000259" key="6">
    <source>
        <dbReference type="PROSITE" id="PS51900"/>
    </source>
</evidence>
<organism evidence="7 8">
    <name type="scientific">Amycolatopsis rubida</name>
    <dbReference type="NCBI Taxonomy" id="112413"/>
    <lineage>
        <taxon>Bacteria</taxon>
        <taxon>Bacillati</taxon>
        <taxon>Actinomycetota</taxon>
        <taxon>Actinomycetes</taxon>
        <taxon>Pseudonocardiales</taxon>
        <taxon>Pseudonocardiaceae</taxon>
        <taxon>Amycolatopsis</taxon>
    </lineage>
</organism>
<dbReference type="Pfam" id="PF00589">
    <property type="entry name" value="Phage_integrase"/>
    <property type="match status" value="1"/>
</dbReference>
<dbReference type="GO" id="GO:0006310">
    <property type="term" value="P:DNA recombination"/>
    <property type="evidence" value="ECO:0007669"/>
    <property type="project" value="UniProtKB-KW"/>
</dbReference>
<dbReference type="PROSITE" id="PS51900">
    <property type="entry name" value="CB"/>
    <property type="match status" value="1"/>
</dbReference>
<evidence type="ECO:0000313" key="7">
    <source>
        <dbReference type="EMBL" id="SFQ63664.1"/>
    </source>
</evidence>
<name>A0A1I6A4K1_9PSEU</name>
<dbReference type="EMBL" id="FOWC01000017">
    <property type="protein sequence ID" value="SFQ63664.1"/>
    <property type="molecule type" value="Genomic_DNA"/>
</dbReference>
<dbReference type="Proteomes" id="UP000199137">
    <property type="component" value="Unassembled WGS sequence"/>
</dbReference>
<evidence type="ECO:0000256" key="3">
    <source>
        <dbReference type="ARBA" id="ARBA00023172"/>
    </source>
</evidence>